<reference evidence="2 3" key="1">
    <citation type="journal article" date="2006" name="Science">
        <title>Phytophthora genome sequences uncover evolutionary origins and mechanisms of pathogenesis.</title>
        <authorList>
            <person name="Tyler B.M."/>
            <person name="Tripathy S."/>
            <person name="Zhang X."/>
            <person name="Dehal P."/>
            <person name="Jiang R.H."/>
            <person name="Aerts A."/>
            <person name="Arredondo F.D."/>
            <person name="Baxter L."/>
            <person name="Bensasson D."/>
            <person name="Beynon J.L."/>
            <person name="Chapman J."/>
            <person name="Damasceno C.M."/>
            <person name="Dorrance A.E."/>
            <person name="Dou D."/>
            <person name="Dickerman A.W."/>
            <person name="Dubchak I.L."/>
            <person name="Garbelotto M."/>
            <person name="Gijzen M."/>
            <person name="Gordon S.G."/>
            <person name="Govers F."/>
            <person name="Grunwald N.J."/>
            <person name="Huang W."/>
            <person name="Ivors K.L."/>
            <person name="Jones R.W."/>
            <person name="Kamoun S."/>
            <person name="Krampis K."/>
            <person name="Lamour K.H."/>
            <person name="Lee M.K."/>
            <person name="McDonald W.H."/>
            <person name="Medina M."/>
            <person name="Meijer H.J."/>
            <person name="Nordberg E.K."/>
            <person name="Maclean D.J."/>
            <person name="Ospina-Giraldo M.D."/>
            <person name="Morris P.F."/>
            <person name="Phuntumart V."/>
            <person name="Putnam N.H."/>
            <person name="Rash S."/>
            <person name="Rose J.K."/>
            <person name="Sakihama Y."/>
            <person name="Salamov A.A."/>
            <person name="Savidor A."/>
            <person name="Scheuring C.F."/>
            <person name="Smith B.M."/>
            <person name="Sobral B.W."/>
            <person name="Terry A."/>
            <person name="Torto-Alalibo T.A."/>
            <person name="Win J."/>
            <person name="Xu Z."/>
            <person name="Zhang H."/>
            <person name="Grigoriev I.V."/>
            <person name="Rokhsar D.S."/>
            <person name="Boore J.L."/>
        </authorList>
    </citation>
    <scope>NUCLEOTIDE SEQUENCE [LARGE SCALE GENOMIC DNA]</scope>
    <source>
        <strain evidence="2 3">P6497</strain>
    </source>
</reference>
<feature type="compositionally biased region" description="Low complexity" evidence="1">
    <location>
        <begin position="194"/>
        <end position="204"/>
    </location>
</feature>
<accession>G5A8K6</accession>
<name>G5A8K6_PHYSP</name>
<dbReference type="AlphaFoldDB" id="G5A8K6"/>
<evidence type="ECO:0000256" key="1">
    <source>
        <dbReference type="SAM" id="MobiDB-lite"/>
    </source>
</evidence>
<organism evidence="2 3">
    <name type="scientific">Phytophthora sojae (strain P6497)</name>
    <name type="common">Soybean stem and root rot agent</name>
    <name type="synonym">Phytophthora megasperma f. sp. glycines</name>
    <dbReference type="NCBI Taxonomy" id="1094619"/>
    <lineage>
        <taxon>Eukaryota</taxon>
        <taxon>Sar</taxon>
        <taxon>Stramenopiles</taxon>
        <taxon>Oomycota</taxon>
        <taxon>Peronosporomycetes</taxon>
        <taxon>Peronosporales</taxon>
        <taxon>Peronosporaceae</taxon>
        <taxon>Phytophthora</taxon>
    </lineage>
</organism>
<feature type="region of interest" description="Disordered" evidence="1">
    <location>
        <begin position="194"/>
        <end position="230"/>
    </location>
</feature>
<dbReference type="EMBL" id="JH159161">
    <property type="protein sequence ID" value="EGZ08232.1"/>
    <property type="molecule type" value="Genomic_DNA"/>
</dbReference>
<dbReference type="Proteomes" id="UP000002640">
    <property type="component" value="Unassembled WGS sequence"/>
</dbReference>
<evidence type="ECO:0000313" key="2">
    <source>
        <dbReference type="EMBL" id="EGZ08232.1"/>
    </source>
</evidence>
<dbReference type="KEGG" id="psoj:PHYSODRAFT_525964"/>
<keyword evidence="3" id="KW-1185">Reference proteome</keyword>
<dbReference type="GeneID" id="20660944"/>
<evidence type="ECO:0000313" key="3">
    <source>
        <dbReference type="Proteomes" id="UP000002640"/>
    </source>
</evidence>
<protein>
    <submittedName>
        <fullName evidence="2">Uncharacterized protein</fullName>
    </submittedName>
</protein>
<dbReference type="InParanoid" id="G5A8K6"/>
<gene>
    <name evidence="2" type="ORF">PHYSODRAFT_525964</name>
</gene>
<feature type="compositionally biased region" description="Basic and acidic residues" evidence="1">
    <location>
        <begin position="220"/>
        <end position="230"/>
    </location>
</feature>
<sequence>MEFILSIWGPASKLFKDSPPLLMALFSARLGSRGLSLMHFMPLLENDLLAHTSDNSGFTMDFSNKTTPPPTPLECTSYDDILSALYGLKSFGNKLWFDYLNVLISRLIHFVSDNRSQDPSNSSIRVKRTLQLSNAFLGAALDHLAADSPSWWRDYWGEVHKISSESLSWILALQNIQASQVACLRAAATAHTGSATAPSAHASSDGNRRSQANSYNPIPEHIRRQVPRRPDGTEPCLRFFGGSMCHGGTVDRCAYSKRTHVWDSPLPREVQSCINRLYGGNKRSHYGPQRG</sequence>
<dbReference type="RefSeq" id="XP_009536404.1">
    <property type="nucleotide sequence ID" value="XM_009538109.1"/>
</dbReference>
<proteinExistence type="predicted"/>